<dbReference type="SUPFAM" id="SSF46689">
    <property type="entry name" value="Homeodomain-like"/>
    <property type="match status" value="1"/>
</dbReference>
<dbReference type="PROSITE" id="PS00027">
    <property type="entry name" value="HOMEOBOX_1"/>
    <property type="match status" value="1"/>
</dbReference>
<dbReference type="PANTHER" id="PTHR45664:SF3">
    <property type="entry name" value="HOMEOBOX PROTEIN HOX-A2"/>
    <property type="match status" value="1"/>
</dbReference>
<feature type="compositionally biased region" description="Low complexity" evidence="12">
    <location>
        <begin position="98"/>
        <end position="113"/>
    </location>
</feature>
<name>A0A3Q2CWB0_CYPVA</name>
<evidence type="ECO:0000256" key="11">
    <source>
        <dbReference type="RuleBase" id="RU000682"/>
    </source>
</evidence>
<dbReference type="PRINTS" id="PR00024">
    <property type="entry name" value="HOMEOBOX"/>
</dbReference>
<dbReference type="RefSeq" id="XP_015260536.1">
    <property type="nucleotide sequence ID" value="XM_015405050.1"/>
</dbReference>
<evidence type="ECO:0000256" key="12">
    <source>
        <dbReference type="SAM" id="MobiDB-lite"/>
    </source>
</evidence>
<evidence type="ECO:0000259" key="13">
    <source>
        <dbReference type="PROSITE" id="PS50071"/>
    </source>
</evidence>
<evidence type="ECO:0000313" key="15">
    <source>
        <dbReference type="Proteomes" id="UP000265020"/>
    </source>
</evidence>
<evidence type="ECO:0000256" key="5">
    <source>
        <dbReference type="ARBA" id="ARBA00023125"/>
    </source>
</evidence>
<comment type="similarity">
    <text evidence="9">Belongs to the Antp homeobox family. Proboscipedia subfamily.</text>
</comment>
<proteinExistence type="inferred from homology"/>
<dbReference type="InterPro" id="IPR001356">
    <property type="entry name" value="HD"/>
</dbReference>
<dbReference type="STRING" id="28743.ENSCVAP00000010077"/>
<dbReference type="AlphaFoldDB" id="A0A3Q2CWB0"/>
<feature type="region of interest" description="Disordered" evidence="12">
    <location>
        <begin position="29"/>
        <end position="60"/>
    </location>
</feature>
<reference evidence="14" key="1">
    <citation type="submission" date="2025-08" db="UniProtKB">
        <authorList>
            <consortium name="Ensembl"/>
        </authorList>
    </citation>
    <scope>IDENTIFICATION</scope>
</reference>
<evidence type="ECO:0000256" key="3">
    <source>
        <dbReference type="ARBA" id="ARBA00022473"/>
    </source>
</evidence>
<feature type="domain" description="Homeobox" evidence="13">
    <location>
        <begin position="132"/>
        <end position="192"/>
    </location>
</feature>
<evidence type="ECO:0000256" key="4">
    <source>
        <dbReference type="ARBA" id="ARBA00023015"/>
    </source>
</evidence>
<dbReference type="GeneID" id="107104903"/>
<dbReference type="GO" id="GO:0005634">
    <property type="term" value="C:nucleus"/>
    <property type="evidence" value="ECO:0007669"/>
    <property type="project" value="UniProtKB-SubCell"/>
</dbReference>
<dbReference type="InterPro" id="IPR009057">
    <property type="entry name" value="Homeodomain-like_sf"/>
</dbReference>
<dbReference type="PANTHER" id="PTHR45664">
    <property type="entry name" value="PROTEIN ZERKNUELLT 1-RELATED"/>
    <property type="match status" value="1"/>
</dbReference>
<dbReference type="CTD" id="30325"/>
<sequence length="324" mass="35957">MNYEFGRESGFINSRPSLAECLTSLTNPAGEAFQSPSIKSSTPIPPPPPTPFEQTIPDLKPTVHPRCKRALKAHSPLQAAPLLTEYPWMKEKKSIKRSQATASSAAAAGSDLSPQGSPERSESTAGLAELVVASRRLRTAYSNTQLLELEKEFHFNRYLCRPRRVEIAALLDLTEKQVKVWFQNRRMKHKRQNQCKENRNSDGEYPSGVNEEFEPVKESGEGGAPIQRERYSFHHNTLINQQPQNGHNGQNQKHFTNPAPICESIIGPDNAQSPCQGASLQDFYVFSPLASFSSDSSLGSPLSSSETFNLFPATLQTMELQNLS</sequence>
<feature type="region of interest" description="Disordered" evidence="12">
    <location>
        <begin position="191"/>
        <end position="224"/>
    </location>
</feature>
<dbReference type="GeneTree" id="ENSGT00940000155029"/>
<dbReference type="OrthoDB" id="6159439at2759"/>
<evidence type="ECO:0000256" key="7">
    <source>
        <dbReference type="ARBA" id="ARBA00023163"/>
    </source>
</evidence>
<dbReference type="InterPro" id="IPR020479">
    <property type="entry name" value="HD_metazoa"/>
</dbReference>
<dbReference type="OMA" id="NYEFGRE"/>
<evidence type="ECO:0000256" key="8">
    <source>
        <dbReference type="ARBA" id="ARBA00023242"/>
    </source>
</evidence>
<evidence type="ECO:0000313" key="14">
    <source>
        <dbReference type="Ensembl" id="ENSCVAP00000010077.1"/>
    </source>
</evidence>
<keyword evidence="3" id="KW-0217">Developmental protein</keyword>
<keyword evidence="15" id="KW-1185">Reference proteome</keyword>
<dbReference type="SMART" id="SM00389">
    <property type="entry name" value="HOX"/>
    <property type="match status" value="1"/>
</dbReference>
<dbReference type="Proteomes" id="UP000265020">
    <property type="component" value="Unassembled WGS sequence"/>
</dbReference>
<evidence type="ECO:0000256" key="10">
    <source>
        <dbReference type="PROSITE-ProRule" id="PRU00108"/>
    </source>
</evidence>
<dbReference type="CDD" id="cd00086">
    <property type="entry name" value="homeodomain"/>
    <property type="match status" value="1"/>
</dbReference>
<evidence type="ECO:0000256" key="6">
    <source>
        <dbReference type="ARBA" id="ARBA00023155"/>
    </source>
</evidence>
<dbReference type="PROSITE" id="PS00032">
    <property type="entry name" value="ANTENNAPEDIA"/>
    <property type="match status" value="1"/>
</dbReference>
<dbReference type="GO" id="GO:0000981">
    <property type="term" value="F:DNA-binding transcription factor activity, RNA polymerase II-specific"/>
    <property type="evidence" value="ECO:0007669"/>
    <property type="project" value="InterPro"/>
</dbReference>
<evidence type="ECO:0000256" key="2">
    <source>
        <dbReference type="ARBA" id="ARBA00004123"/>
    </source>
</evidence>
<dbReference type="GO" id="GO:0000978">
    <property type="term" value="F:RNA polymerase II cis-regulatory region sequence-specific DNA binding"/>
    <property type="evidence" value="ECO:0007669"/>
    <property type="project" value="TreeGrafter"/>
</dbReference>
<dbReference type="KEGG" id="cvg:107104903"/>
<keyword evidence="5 10" id="KW-0238">DNA-binding</keyword>
<accession>A0A3Q2CWB0</accession>
<organism evidence="14 15">
    <name type="scientific">Cyprinodon variegatus</name>
    <name type="common">Sheepshead minnow</name>
    <dbReference type="NCBI Taxonomy" id="28743"/>
    <lineage>
        <taxon>Eukaryota</taxon>
        <taxon>Metazoa</taxon>
        <taxon>Chordata</taxon>
        <taxon>Craniata</taxon>
        <taxon>Vertebrata</taxon>
        <taxon>Euteleostomi</taxon>
        <taxon>Actinopterygii</taxon>
        <taxon>Neopterygii</taxon>
        <taxon>Teleostei</taxon>
        <taxon>Neoteleostei</taxon>
        <taxon>Acanthomorphata</taxon>
        <taxon>Ovalentaria</taxon>
        <taxon>Atherinomorphae</taxon>
        <taxon>Cyprinodontiformes</taxon>
        <taxon>Cyprinodontidae</taxon>
        <taxon>Cyprinodon</taxon>
    </lineage>
</organism>
<reference evidence="14" key="2">
    <citation type="submission" date="2025-09" db="UniProtKB">
        <authorList>
            <consortium name="Ensembl"/>
        </authorList>
    </citation>
    <scope>IDENTIFICATION</scope>
</reference>
<protein>
    <submittedName>
        <fullName evidence="14">Homeobox A2b</fullName>
    </submittedName>
</protein>
<dbReference type="Gene3D" id="1.10.10.60">
    <property type="entry name" value="Homeodomain-like"/>
    <property type="match status" value="1"/>
</dbReference>
<dbReference type="Pfam" id="PF00046">
    <property type="entry name" value="Homeodomain"/>
    <property type="match status" value="1"/>
</dbReference>
<comment type="subcellular location">
    <subcellularLocation>
        <location evidence="2 10 11">Nucleus</location>
    </subcellularLocation>
</comment>
<keyword evidence="4" id="KW-0805">Transcription regulation</keyword>
<evidence type="ECO:0000256" key="1">
    <source>
        <dbReference type="ARBA" id="ARBA00003263"/>
    </source>
</evidence>
<evidence type="ECO:0000256" key="9">
    <source>
        <dbReference type="ARBA" id="ARBA00038135"/>
    </source>
</evidence>
<dbReference type="PROSITE" id="PS50071">
    <property type="entry name" value="HOMEOBOX_2"/>
    <property type="match status" value="1"/>
</dbReference>
<keyword evidence="7" id="KW-0804">Transcription</keyword>
<feature type="DNA-binding region" description="Homeobox" evidence="10">
    <location>
        <begin position="134"/>
        <end position="193"/>
    </location>
</feature>
<comment type="function">
    <text evidence="1">Sequence-specific transcription factor which is part of a developmental regulatory system that provides cells with specific positional identities on the anterior-posterior axis.</text>
</comment>
<dbReference type="InterPro" id="IPR017970">
    <property type="entry name" value="Homeobox_CS"/>
</dbReference>
<dbReference type="FunFam" id="1.10.10.60:FF:000145">
    <property type="entry name" value="homeobox protein Hox-A2"/>
    <property type="match status" value="1"/>
</dbReference>
<keyword evidence="8 10" id="KW-0539">Nucleus</keyword>
<feature type="region of interest" description="Disordered" evidence="12">
    <location>
        <begin position="94"/>
        <end position="125"/>
    </location>
</feature>
<keyword evidence="6 10" id="KW-0371">Homeobox</keyword>
<dbReference type="Ensembl" id="ENSCVAT00000016657.1">
    <property type="protein sequence ID" value="ENSCVAP00000010077.1"/>
    <property type="gene ID" value="ENSCVAG00000012133.1"/>
</dbReference>
<dbReference type="InterPro" id="IPR001827">
    <property type="entry name" value="Homeobox_Antennapedia_CS"/>
</dbReference>